<organism evidence="2 3">
    <name type="scientific">Ancylostoma ceylanicum</name>
    <dbReference type="NCBI Taxonomy" id="53326"/>
    <lineage>
        <taxon>Eukaryota</taxon>
        <taxon>Metazoa</taxon>
        <taxon>Ecdysozoa</taxon>
        <taxon>Nematoda</taxon>
        <taxon>Chromadorea</taxon>
        <taxon>Rhabditida</taxon>
        <taxon>Rhabditina</taxon>
        <taxon>Rhabditomorpha</taxon>
        <taxon>Strongyloidea</taxon>
        <taxon>Ancylostomatidae</taxon>
        <taxon>Ancylostomatinae</taxon>
        <taxon>Ancylostoma</taxon>
    </lineage>
</organism>
<accession>A0A016WFD0</accession>
<dbReference type="EMBL" id="JARK01000323">
    <property type="protein sequence ID" value="EYC38345.1"/>
    <property type="molecule type" value="Genomic_DNA"/>
</dbReference>
<evidence type="ECO:0000256" key="1">
    <source>
        <dbReference type="SAM" id="MobiDB-lite"/>
    </source>
</evidence>
<keyword evidence="3" id="KW-1185">Reference proteome</keyword>
<protein>
    <submittedName>
        <fullName evidence="2">Uncharacterized protein</fullName>
    </submittedName>
</protein>
<dbReference type="Proteomes" id="UP000024635">
    <property type="component" value="Unassembled WGS sequence"/>
</dbReference>
<feature type="compositionally biased region" description="Basic and acidic residues" evidence="1">
    <location>
        <begin position="1"/>
        <end position="28"/>
    </location>
</feature>
<gene>
    <name evidence="2" type="primary">Acey_s0723.g1840</name>
    <name evidence="2" type="ORF">Y032_0723g1840</name>
</gene>
<dbReference type="AlphaFoldDB" id="A0A016WFD0"/>
<feature type="region of interest" description="Disordered" evidence="1">
    <location>
        <begin position="1"/>
        <end position="47"/>
    </location>
</feature>
<sequence>MERTASGEGNNERVGVEEEGKNVAEKPQEPYAYLSPSIPTGDGDEMRPDECVKSWLQRKLVGEFFESASMEMCI</sequence>
<evidence type="ECO:0000313" key="2">
    <source>
        <dbReference type="EMBL" id="EYC38345.1"/>
    </source>
</evidence>
<comment type="caution">
    <text evidence="2">The sequence shown here is derived from an EMBL/GenBank/DDBJ whole genome shotgun (WGS) entry which is preliminary data.</text>
</comment>
<reference evidence="3" key="1">
    <citation type="journal article" date="2015" name="Nat. Genet.">
        <title>The genome and transcriptome of the zoonotic hookworm Ancylostoma ceylanicum identify infection-specific gene families.</title>
        <authorList>
            <person name="Schwarz E.M."/>
            <person name="Hu Y."/>
            <person name="Antoshechkin I."/>
            <person name="Miller M.M."/>
            <person name="Sternberg P.W."/>
            <person name="Aroian R.V."/>
        </authorList>
    </citation>
    <scope>NUCLEOTIDE SEQUENCE</scope>
    <source>
        <strain evidence="3">HY135</strain>
    </source>
</reference>
<name>A0A016WFD0_9BILA</name>
<proteinExistence type="predicted"/>
<evidence type="ECO:0000313" key="3">
    <source>
        <dbReference type="Proteomes" id="UP000024635"/>
    </source>
</evidence>